<sequence>DPSMGWYNRFARHPYYGAMEFIVISHKTTKYDNSKQL</sequence>
<dbReference type="AlphaFoldDB" id="A0A815X8S6"/>
<proteinExistence type="predicted"/>
<evidence type="ECO:0000313" key="2">
    <source>
        <dbReference type="Proteomes" id="UP000663845"/>
    </source>
</evidence>
<comment type="caution">
    <text evidence="1">The sequence shown here is derived from an EMBL/GenBank/DDBJ whole genome shotgun (WGS) entry which is preliminary data.</text>
</comment>
<feature type="non-terminal residue" evidence="1">
    <location>
        <position position="1"/>
    </location>
</feature>
<dbReference type="Proteomes" id="UP000663845">
    <property type="component" value="Unassembled WGS sequence"/>
</dbReference>
<name>A0A815X8S6_9BILA</name>
<reference evidence="1" key="1">
    <citation type="submission" date="2021-02" db="EMBL/GenBank/DDBJ databases">
        <authorList>
            <person name="Nowell W R."/>
        </authorList>
    </citation>
    <scope>NUCLEOTIDE SEQUENCE</scope>
</reference>
<evidence type="ECO:0000313" key="1">
    <source>
        <dbReference type="EMBL" id="CAF1554378.1"/>
    </source>
</evidence>
<accession>A0A815X8S6</accession>
<protein>
    <submittedName>
        <fullName evidence="1">Uncharacterized protein</fullName>
    </submittedName>
</protein>
<gene>
    <name evidence="1" type="ORF">JYZ213_LOCUS46508</name>
</gene>
<organism evidence="1 2">
    <name type="scientific">Adineta steineri</name>
    <dbReference type="NCBI Taxonomy" id="433720"/>
    <lineage>
        <taxon>Eukaryota</taxon>
        <taxon>Metazoa</taxon>
        <taxon>Spiralia</taxon>
        <taxon>Gnathifera</taxon>
        <taxon>Rotifera</taxon>
        <taxon>Eurotatoria</taxon>
        <taxon>Bdelloidea</taxon>
        <taxon>Adinetida</taxon>
        <taxon>Adinetidae</taxon>
        <taxon>Adineta</taxon>
    </lineage>
</organism>
<dbReference type="EMBL" id="CAJNOG010005784">
    <property type="protein sequence ID" value="CAF1554378.1"/>
    <property type="molecule type" value="Genomic_DNA"/>
</dbReference>